<keyword evidence="2" id="KW-1185">Reference proteome</keyword>
<protein>
    <submittedName>
        <fullName evidence="1">Uncharacterized protein</fullName>
    </submittedName>
</protein>
<dbReference type="RefSeq" id="WP_377469299.1">
    <property type="nucleotide sequence ID" value="NZ_JBHLWN010000027.1"/>
</dbReference>
<gene>
    <name evidence="1" type="ORF">ACFFK0_06905</name>
</gene>
<dbReference type="Proteomes" id="UP001589776">
    <property type="component" value="Unassembled WGS sequence"/>
</dbReference>
<proteinExistence type="predicted"/>
<reference evidence="1 2" key="1">
    <citation type="submission" date="2024-09" db="EMBL/GenBank/DDBJ databases">
        <authorList>
            <person name="Sun Q."/>
            <person name="Mori K."/>
        </authorList>
    </citation>
    <scope>NUCLEOTIDE SEQUENCE [LARGE SCALE GENOMIC DNA]</scope>
    <source>
        <strain evidence="1 2">CCM 7759</strain>
    </source>
</reference>
<sequence length="89" mass="10225">MNWEERFDSWTGRFIEIHIVDLAGHDPVAPPRVEMLHSVKLAEQGAALLFYINLNQFVCIPLHNDSYLEGKRFESGDSASQLIYHVQLV</sequence>
<evidence type="ECO:0000313" key="1">
    <source>
        <dbReference type="EMBL" id="MFC0212188.1"/>
    </source>
</evidence>
<dbReference type="EMBL" id="JBHLWN010000027">
    <property type="protein sequence ID" value="MFC0212188.1"/>
    <property type="molecule type" value="Genomic_DNA"/>
</dbReference>
<name>A0ABV6DHQ7_9BACL</name>
<organism evidence="1 2">
    <name type="scientific">Paenibacillus chartarius</name>
    <dbReference type="NCBI Taxonomy" id="747481"/>
    <lineage>
        <taxon>Bacteria</taxon>
        <taxon>Bacillati</taxon>
        <taxon>Bacillota</taxon>
        <taxon>Bacilli</taxon>
        <taxon>Bacillales</taxon>
        <taxon>Paenibacillaceae</taxon>
        <taxon>Paenibacillus</taxon>
    </lineage>
</organism>
<accession>A0ABV6DHQ7</accession>
<comment type="caution">
    <text evidence="1">The sequence shown here is derived from an EMBL/GenBank/DDBJ whole genome shotgun (WGS) entry which is preliminary data.</text>
</comment>
<evidence type="ECO:0000313" key="2">
    <source>
        <dbReference type="Proteomes" id="UP001589776"/>
    </source>
</evidence>